<evidence type="ECO:0000256" key="3">
    <source>
        <dbReference type="ARBA" id="ARBA00004972"/>
    </source>
</evidence>
<dbReference type="InterPro" id="IPR001128">
    <property type="entry name" value="Cyt_P450"/>
</dbReference>
<feature type="transmembrane region" description="Helical" evidence="18">
    <location>
        <begin position="12"/>
        <end position="32"/>
    </location>
</feature>
<evidence type="ECO:0000256" key="6">
    <source>
        <dbReference type="ARBA" id="ARBA00022692"/>
    </source>
</evidence>
<dbReference type="PANTHER" id="PTHR24305:SF77">
    <property type="entry name" value="CYTOCHROME P450 MONOOXYGENASE"/>
    <property type="match status" value="1"/>
</dbReference>
<dbReference type="GeneID" id="41957059"/>
<evidence type="ECO:0000256" key="16">
    <source>
        <dbReference type="ARBA" id="ARBA00079990"/>
    </source>
</evidence>
<dbReference type="PRINTS" id="PR00463">
    <property type="entry name" value="EP450I"/>
</dbReference>
<evidence type="ECO:0000256" key="4">
    <source>
        <dbReference type="ARBA" id="ARBA00010617"/>
    </source>
</evidence>
<evidence type="ECO:0000256" key="10">
    <source>
        <dbReference type="ARBA" id="ARBA00023004"/>
    </source>
</evidence>
<evidence type="ECO:0000256" key="9">
    <source>
        <dbReference type="ARBA" id="ARBA00023002"/>
    </source>
</evidence>
<dbReference type="GO" id="GO:0016705">
    <property type="term" value="F:oxidoreductase activity, acting on paired donors, with incorporation or reduction of molecular oxygen"/>
    <property type="evidence" value="ECO:0007669"/>
    <property type="project" value="InterPro"/>
</dbReference>
<comment type="pathway">
    <text evidence="3">Hormone biosynthesis.</text>
</comment>
<dbReference type="InterPro" id="IPR050121">
    <property type="entry name" value="Cytochrome_P450_monoxygenase"/>
</dbReference>
<keyword evidence="6 18" id="KW-0812">Transmembrane</keyword>
<comment type="subcellular location">
    <subcellularLocation>
        <location evidence="2">Membrane</location>
        <topology evidence="2">Single-pass membrane protein</topology>
    </subcellularLocation>
</comment>
<evidence type="ECO:0000256" key="8">
    <source>
        <dbReference type="ARBA" id="ARBA00022989"/>
    </source>
</evidence>
<dbReference type="KEGG" id="pgri:PgNI_02079"/>
<evidence type="ECO:0000313" key="20">
    <source>
        <dbReference type="RefSeq" id="XP_030987448.1"/>
    </source>
</evidence>
<keyword evidence="12" id="KW-0503">Monooxygenase</keyword>
<keyword evidence="13 18" id="KW-0472">Membrane</keyword>
<sequence length="513" mass="57975">MLLQQVIDVLATHWLSGTLALAAVYLATSYIINYRRLRRFPGPPLGSFSYLWIAYNAVKGRQGSIFYETMKKYRVPEHSFVRIGPNDLITDSPEVARHMSSARSTYLRSSWYRTTKLDPYGDSLLSTLDTSHHDALKAKAGRGYAGRDNKNLESDVDDQLRALVRLLERKYLSSDHGGVGDFRPVDMATTMQYFTLDSITKLAYSNAFGFLDLDTDVHGYMKAIRDVVPLIIISSEWPLAGSIFFNPLFLKMVGPTPKDESGVGKIMGTLREVVASRFGPDAKDQPDMLGSFVRNGLSQYQCEQEVMLQIVAGSDTTATALRGTLLQLCSTPKVYLKLQKEIDEAVRSGMVGEGVIPYETAKKLPYLQAVIYEGLRLNPPFTGLLMKQVPPGGDEIEGVFIPAGVRIGVSAKSIQMRQDVYGYDVDVFRPERWTECDEQTRMRMAANTELVFGYGRWMCAGKNLAFMELNKVYFELLRRFDFQVVDTKNPVKEENYNVMFHKDMFMKVTKREL</sequence>
<dbReference type="Gene3D" id="1.10.630.10">
    <property type="entry name" value="Cytochrome P450"/>
    <property type="match status" value="1"/>
</dbReference>
<evidence type="ECO:0000256" key="5">
    <source>
        <dbReference type="ARBA" id="ARBA00022617"/>
    </source>
</evidence>
<evidence type="ECO:0000256" key="12">
    <source>
        <dbReference type="ARBA" id="ARBA00023033"/>
    </source>
</evidence>
<dbReference type="GO" id="GO:0005506">
    <property type="term" value="F:iron ion binding"/>
    <property type="evidence" value="ECO:0007669"/>
    <property type="project" value="InterPro"/>
</dbReference>
<evidence type="ECO:0000256" key="7">
    <source>
        <dbReference type="ARBA" id="ARBA00022723"/>
    </source>
</evidence>
<feature type="binding site" description="axial binding residue" evidence="17">
    <location>
        <position position="459"/>
    </location>
    <ligand>
        <name>heme</name>
        <dbReference type="ChEBI" id="CHEBI:30413"/>
    </ligand>
    <ligandPart>
        <name>Fe</name>
        <dbReference type="ChEBI" id="CHEBI:18248"/>
    </ligandPart>
</feature>
<protein>
    <recommendedName>
        <fullName evidence="15">Cytochrome P450 monooxygenase ABA1</fullName>
    </recommendedName>
    <alternativeName>
        <fullName evidence="16">Abscisic acid biosynthesis protein 1</fullName>
    </alternativeName>
    <alternativeName>
        <fullName evidence="14">Cytochrome P450 monooxygenase aba1</fullName>
    </alternativeName>
</protein>
<evidence type="ECO:0000313" key="19">
    <source>
        <dbReference type="Proteomes" id="UP000515153"/>
    </source>
</evidence>
<reference evidence="20" key="2">
    <citation type="submission" date="2019-10" db="EMBL/GenBank/DDBJ databases">
        <authorList>
            <consortium name="NCBI Genome Project"/>
        </authorList>
    </citation>
    <scope>NUCLEOTIDE SEQUENCE</scope>
    <source>
        <strain evidence="20">NI907</strain>
    </source>
</reference>
<dbReference type="InterPro" id="IPR002401">
    <property type="entry name" value="Cyt_P450_E_grp-I"/>
</dbReference>
<dbReference type="Pfam" id="PF00067">
    <property type="entry name" value="p450"/>
    <property type="match status" value="1"/>
</dbReference>
<comment type="similarity">
    <text evidence="4">Belongs to the cytochrome P450 family.</text>
</comment>
<keyword evidence="10 17" id="KW-0408">Iron</keyword>
<comment type="cofactor">
    <cofactor evidence="1 17">
        <name>heme</name>
        <dbReference type="ChEBI" id="CHEBI:30413"/>
    </cofactor>
</comment>
<keyword evidence="19" id="KW-1185">Reference proteome</keyword>
<keyword evidence="11" id="KW-0843">Virulence</keyword>
<evidence type="ECO:0000256" key="2">
    <source>
        <dbReference type="ARBA" id="ARBA00004167"/>
    </source>
</evidence>
<dbReference type="SUPFAM" id="SSF48264">
    <property type="entry name" value="Cytochrome P450"/>
    <property type="match status" value="1"/>
</dbReference>
<accession>A0A6P8BJF2</accession>
<proteinExistence type="inferred from homology"/>
<keyword evidence="8 18" id="KW-1133">Transmembrane helix</keyword>
<reference evidence="20" key="3">
    <citation type="submission" date="2025-08" db="UniProtKB">
        <authorList>
            <consortium name="RefSeq"/>
        </authorList>
    </citation>
    <scope>IDENTIFICATION</scope>
    <source>
        <strain evidence="20">NI907</strain>
    </source>
</reference>
<dbReference type="GO" id="GO:0020037">
    <property type="term" value="F:heme binding"/>
    <property type="evidence" value="ECO:0007669"/>
    <property type="project" value="InterPro"/>
</dbReference>
<evidence type="ECO:0000256" key="13">
    <source>
        <dbReference type="ARBA" id="ARBA00023136"/>
    </source>
</evidence>
<evidence type="ECO:0000256" key="17">
    <source>
        <dbReference type="PIRSR" id="PIRSR602401-1"/>
    </source>
</evidence>
<dbReference type="RefSeq" id="XP_030987448.1">
    <property type="nucleotide sequence ID" value="XM_031122147.1"/>
</dbReference>
<evidence type="ECO:0000256" key="14">
    <source>
        <dbReference type="ARBA" id="ARBA00067672"/>
    </source>
</evidence>
<dbReference type="InterPro" id="IPR036396">
    <property type="entry name" value="Cyt_P450_sf"/>
</dbReference>
<gene>
    <name evidence="20" type="ORF">PgNI_02079</name>
</gene>
<reference evidence="20" key="1">
    <citation type="journal article" date="2019" name="Mol. Biol. Evol.">
        <title>Blast fungal genomes show frequent chromosomal changes, gene gains and losses, and effector gene turnover.</title>
        <authorList>
            <person name="Gomez Luciano L.B."/>
            <person name="Jason Tsai I."/>
            <person name="Chuma I."/>
            <person name="Tosa Y."/>
            <person name="Chen Y.H."/>
            <person name="Li J.Y."/>
            <person name="Li M.Y."/>
            <person name="Jade Lu M.Y."/>
            <person name="Nakayashiki H."/>
            <person name="Li W.H."/>
        </authorList>
    </citation>
    <scope>NUCLEOTIDE SEQUENCE</scope>
    <source>
        <strain evidence="20">NI907</strain>
    </source>
</reference>
<dbReference type="Proteomes" id="UP000515153">
    <property type="component" value="Unplaced"/>
</dbReference>
<name>A0A6P8BJF2_PYRGI</name>
<keyword evidence="9" id="KW-0560">Oxidoreductase</keyword>
<evidence type="ECO:0000256" key="15">
    <source>
        <dbReference type="ARBA" id="ARBA00068222"/>
    </source>
</evidence>
<dbReference type="CDD" id="cd11060">
    <property type="entry name" value="CYP57A1-like"/>
    <property type="match status" value="1"/>
</dbReference>
<evidence type="ECO:0000256" key="1">
    <source>
        <dbReference type="ARBA" id="ARBA00001971"/>
    </source>
</evidence>
<keyword evidence="7 17" id="KW-0479">Metal-binding</keyword>
<dbReference type="PANTHER" id="PTHR24305">
    <property type="entry name" value="CYTOCHROME P450"/>
    <property type="match status" value="1"/>
</dbReference>
<evidence type="ECO:0000256" key="11">
    <source>
        <dbReference type="ARBA" id="ARBA00023026"/>
    </source>
</evidence>
<dbReference type="GO" id="GO:0016020">
    <property type="term" value="C:membrane"/>
    <property type="evidence" value="ECO:0007669"/>
    <property type="project" value="UniProtKB-SubCell"/>
</dbReference>
<dbReference type="PRINTS" id="PR00385">
    <property type="entry name" value="P450"/>
</dbReference>
<dbReference type="GO" id="GO:0004497">
    <property type="term" value="F:monooxygenase activity"/>
    <property type="evidence" value="ECO:0007669"/>
    <property type="project" value="UniProtKB-KW"/>
</dbReference>
<keyword evidence="5 17" id="KW-0349">Heme</keyword>
<dbReference type="FunFam" id="1.10.630.10:FF:000076">
    <property type="entry name" value="Cytochrome P450 monooxygenase"/>
    <property type="match status" value="1"/>
</dbReference>
<dbReference type="AlphaFoldDB" id="A0A6P8BJF2"/>
<evidence type="ECO:0000256" key="18">
    <source>
        <dbReference type="SAM" id="Phobius"/>
    </source>
</evidence>
<organism evidence="19 20">
    <name type="scientific">Pyricularia grisea</name>
    <name type="common">Crabgrass-specific blast fungus</name>
    <name type="synonym">Magnaporthe grisea</name>
    <dbReference type="NCBI Taxonomy" id="148305"/>
    <lineage>
        <taxon>Eukaryota</taxon>
        <taxon>Fungi</taxon>
        <taxon>Dikarya</taxon>
        <taxon>Ascomycota</taxon>
        <taxon>Pezizomycotina</taxon>
        <taxon>Sordariomycetes</taxon>
        <taxon>Sordariomycetidae</taxon>
        <taxon>Magnaporthales</taxon>
        <taxon>Pyriculariaceae</taxon>
        <taxon>Pyricularia</taxon>
    </lineage>
</organism>